<feature type="transmembrane region" description="Helical" evidence="3">
    <location>
        <begin position="20"/>
        <end position="40"/>
    </location>
</feature>
<dbReference type="PROSITE" id="PS50111">
    <property type="entry name" value="CHEMOTAXIS_TRANSDUC_2"/>
    <property type="match status" value="1"/>
</dbReference>
<dbReference type="PANTHER" id="PTHR32089:SF112">
    <property type="entry name" value="LYSOZYME-LIKE PROTEIN-RELATED"/>
    <property type="match status" value="1"/>
</dbReference>
<keyword evidence="6" id="KW-1185">Reference proteome</keyword>
<dbReference type="PANTHER" id="PTHR32089">
    <property type="entry name" value="METHYL-ACCEPTING CHEMOTAXIS PROTEIN MCPB"/>
    <property type="match status" value="1"/>
</dbReference>
<dbReference type="InterPro" id="IPR004089">
    <property type="entry name" value="MCPsignal_dom"/>
</dbReference>
<keyword evidence="3" id="KW-0812">Transmembrane</keyword>
<evidence type="ECO:0000259" key="4">
    <source>
        <dbReference type="PROSITE" id="PS50111"/>
    </source>
</evidence>
<dbReference type="SUPFAM" id="SSF58104">
    <property type="entry name" value="Methyl-accepting chemotaxis protein (MCP) signaling domain"/>
    <property type="match status" value="1"/>
</dbReference>
<sequence>MVWLLWGTLFLGLVLSVPHIRQTLAISGLPVALLCVILIWRKIGVRYIMYLVSIGLSIITFFFINASAGYSSLLLIFFTLALISIYHNYRPLLLSGLLAIVMTNYFLQTKEFLSTESDINLNGYLIVTLTALIAQSLIGAKMRRKAEASAAESAVAQNRTEEVLGEVKNTVEVLGHSILSLQANATHTGEISNQVVTAFNEIAVGIETGSASISDISEAIHRVDENVSATSQASVKMSEQSKATSEFTVQGKVKMDELTGKIHEIDQIVQNTSLVMGEVNEENRKIESIVDLIKDIANQTNLLSLNASIEAARAGEHGQGFSVVATEIRKLAQHAQEASTDISVILGSIQSRIGQATDLVEHGRTVVDAGKESAMNAEQLFAGIESNSTGVLEQAVQVREMNERLRQISETVVQEVTTVAAFTEQSAASVEQVLASSHVQQQHVVEIVTSINQLRELMNKLEDIIK</sequence>
<keyword evidence="3" id="KW-1133">Transmembrane helix</keyword>
<dbReference type="Gene3D" id="1.10.287.950">
    <property type="entry name" value="Methyl-accepting chemotaxis protein"/>
    <property type="match status" value="1"/>
</dbReference>
<organism evidence="5 6">
    <name type="scientific">Paenibacillus vini</name>
    <dbReference type="NCBI Taxonomy" id="1476024"/>
    <lineage>
        <taxon>Bacteria</taxon>
        <taxon>Bacillati</taxon>
        <taxon>Bacillota</taxon>
        <taxon>Bacilli</taxon>
        <taxon>Bacillales</taxon>
        <taxon>Paenibacillaceae</taxon>
        <taxon>Paenibacillus</taxon>
    </lineage>
</organism>
<gene>
    <name evidence="5" type="ORF">J42TS3_16950</name>
</gene>
<feature type="transmembrane region" description="Helical" evidence="3">
    <location>
        <begin position="47"/>
        <end position="64"/>
    </location>
</feature>
<protein>
    <submittedName>
        <fullName evidence="5">Methyl-accepting chemotaxis protein</fullName>
    </submittedName>
</protein>
<reference evidence="5 6" key="1">
    <citation type="submission" date="2021-03" db="EMBL/GenBank/DDBJ databases">
        <title>Antimicrobial resistance genes in bacteria isolated from Japanese honey, and their potential for conferring macrolide and lincosamide resistance in the American foulbrood pathogen Paenibacillus larvae.</title>
        <authorList>
            <person name="Okamoto M."/>
            <person name="Kumagai M."/>
            <person name="Kanamori H."/>
            <person name="Takamatsu D."/>
        </authorList>
    </citation>
    <scope>NUCLEOTIDE SEQUENCE [LARGE SCALE GENOMIC DNA]</scope>
    <source>
        <strain evidence="5 6">J42TS3</strain>
    </source>
</reference>
<evidence type="ECO:0000256" key="2">
    <source>
        <dbReference type="PROSITE-ProRule" id="PRU00284"/>
    </source>
</evidence>
<keyword evidence="1 2" id="KW-0807">Transducer</keyword>
<comment type="caution">
    <text evidence="5">The sequence shown here is derived from an EMBL/GenBank/DDBJ whole genome shotgun (WGS) entry which is preliminary data.</text>
</comment>
<evidence type="ECO:0000313" key="5">
    <source>
        <dbReference type="EMBL" id="GIP52660.1"/>
    </source>
</evidence>
<dbReference type="Proteomes" id="UP000679992">
    <property type="component" value="Unassembled WGS sequence"/>
</dbReference>
<feature type="transmembrane region" description="Helical" evidence="3">
    <location>
        <begin position="70"/>
        <end position="86"/>
    </location>
</feature>
<dbReference type="Pfam" id="PF00015">
    <property type="entry name" value="MCPsignal"/>
    <property type="match status" value="1"/>
</dbReference>
<evidence type="ECO:0000256" key="1">
    <source>
        <dbReference type="ARBA" id="ARBA00023224"/>
    </source>
</evidence>
<dbReference type="SMART" id="SM00283">
    <property type="entry name" value="MA"/>
    <property type="match status" value="1"/>
</dbReference>
<proteinExistence type="predicted"/>
<keyword evidence="3" id="KW-0472">Membrane</keyword>
<evidence type="ECO:0000256" key="3">
    <source>
        <dbReference type="SAM" id="Phobius"/>
    </source>
</evidence>
<feature type="domain" description="Methyl-accepting transducer" evidence="4">
    <location>
        <begin position="184"/>
        <end position="420"/>
    </location>
</feature>
<accession>A0ABQ4MB57</accession>
<evidence type="ECO:0000313" key="6">
    <source>
        <dbReference type="Proteomes" id="UP000679992"/>
    </source>
</evidence>
<feature type="transmembrane region" description="Helical" evidence="3">
    <location>
        <begin position="119"/>
        <end position="138"/>
    </location>
</feature>
<name>A0ABQ4MB57_9BACL</name>
<feature type="transmembrane region" description="Helical" evidence="3">
    <location>
        <begin position="91"/>
        <end position="107"/>
    </location>
</feature>
<dbReference type="EMBL" id="BOSL01000004">
    <property type="protein sequence ID" value="GIP52660.1"/>
    <property type="molecule type" value="Genomic_DNA"/>
</dbReference>